<reference evidence="1 2" key="1">
    <citation type="submission" date="2017-06" db="EMBL/GenBank/DDBJ databases">
        <title>Novel microbial phyla capable of carbon fixation and sulfur reduction in deep-sea sediments.</title>
        <authorList>
            <person name="Huang J."/>
            <person name="Baker B."/>
            <person name="Wang Y."/>
        </authorList>
    </citation>
    <scope>NUCLEOTIDE SEQUENCE [LARGE SCALE GENOMIC DNA]</scope>
    <source>
        <strain evidence="1">B3_TA06</strain>
    </source>
</reference>
<dbReference type="Proteomes" id="UP000317778">
    <property type="component" value="Unassembled WGS sequence"/>
</dbReference>
<evidence type="ECO:0000313" key="1">
    <source>
        <dbReference type="EMBL" id="TKJ44236.1"/>
    </source>
</evidence>
<accession>A0A532VAL3</accession>
<sequence length="63" mass="7599">MQETSLEKIWERYENKYHFLAMASRETRRLIEEVAEGRIDVVENPYRLGLARTLRGEVEEKEE</sequence>
<evidence type="ECO:0008006" key="3">
    <source>
        <dbReference type="Google" id="ProtNLM"/>
    </source>
</evidence>
<name>A0A532VAL3_UNCT6</name>
<proteinExistence type="predicted"/>
<comment type="caution">
    <text evidence="1">The sequence shown here is derived from an EMBL/GenBank/DDBJ whole genome shotgun (WGS) entry which is preliminary data.</text>
</comment>
<dbReference type="AlphaFoldDB" id="A0A532VAL3"/>
<gene>
    <name evidence="1" type="ORF">CEE36_00395</name>
</gene>
<organism evidence="1 2">
    <name type="scientific">candidate division TA06 bacterium B3_TA06</name>
    <dbReference type="NCBI Taxonomy" id="2012487"/>
    <lineage>
        <taxon>Bacteria</taxon>
        <taxon>Bacteria division TA06</taxon>
    </lineage>
</organism>
<evidence type="ECO:0000313" key="2">
    <source>
        <dbReference type="Proteomes" id="UP000317778"/>
    </source>
</evidence>
<dbReference type="EMBL" id="NJBO01000001">
    <property type="protein sequence ID" value="TKJ44236.1"/>
    <property type="molecule type" value="Genomic_DNA"/>
</dbReference>
<protein>
    <recommendedName>
        <fullName evidence="3">DNA-directed RNA polymerase subunit omega</fullName>
    </recommendedName>
</protein>